<dbReference type="SUPFAM" id="SSF55347">
    <property type="entry name" value="Glyceraldehyde-3-phosphate dehydrogenase-like, C-terminal domain"/>
    <property type="match status" value="1"/>
</dbReference>
<evidence type="ECO:0000313" key="8">
    <source>
        <dbReference type="EMBL" id="CAA3707000.1"/>
    </source>
</evidence>
<dbReference type="Pfam" id="PF00479">
    <property type="entry name" value="G6PD_N"/>
    <property type="match status" value="1"/>
</dbReference>
<evidence type="ECO:0000313" key="9">
    <source>
        <dbReference type="Proteomes" id="UP000560980"/>
    </source>
</evidence>
<accession>A0A6S6RSA5</accession>
<evidence type="ECO:0000259" key="7">
    <source>
        <dbReference type="Pfam" id="PF02781"/>
    </source>
</evidence>
<dbReference type="Gene3D" id="3.40.50.720">
    <property type="entry name" value="NAD(P)-binding Rossmann-like Domain"/>
    <property type="match status" value="1"/>
</dbReference>
<organism evidence="8 9">
    <name type="scientific">Candidatus Portiera aleyrodidarum</name>
    <name type="common">primary endosymbiont of Bemisia tabaci</name>
    <dbReference type="NCBI Taxonomy" id="91844"/>
    <lineage>
        <taxon>Bacteria</taxon>
        <taxon>Pseudomonadati</taxon>
        <taxon>Pseudomonadota</taxon>
        <taxon>Gammaproteobacteria</taxon>
        <taxon>Candidatus Johnevansiales</taxon>
        <taxon>Candidatus Johnevansiaceae</taxon>
        <taxon>Candidatus Portiera</taxon>
    </lineage>
</organism>
<evidence type="ECO:0000256" key="2">
    <source>
        <dbReference type="ARBA" id="ARBA00022526"/>
    </source>
</evidence>
<dbReference type="PIRSF" id="PIRSF000110">
    <property type="entry name" value="G6PD"/>
    <property type="match status" value="1"/>
</dbReference>
<dbReference type="PRINTS" id="PR00079">
    <property type="entry name" value="G6PDHDRGNASE"/>
</dbReference>
<dbReference type="GO" id="GO:0050661">
    <property type="term" value="F:NADP binding"/>
    <property type="evidence" value="ECO:0007669"/>
    <property type="project" value="InterPro"/>
</dbReference>
<evidence type="ECO:0000259" key="6">
    <source>
        <dbReference type="Pfam" id="PF00479"/>
    </source>
</evidence>
<feature type="domain" description="Glucose-6-phosphate dehydrogenase C-terminal" evidence="7">
    <location>
        <begin position="190"/>
        <end position="449"/>
    </location>
</feature>
<dbReference type="GO" id="GO:0004345">
    <property type="term" value="F:glucose-6-phosphate dehydrogenase activity"/>
    <property type="evidence" value="ECO:0007669"/>
    <property type="project" value="UniProtKB-EC"/>
</dbReference>
<protein>
    <submittedName>
        <fullName evidence="8">Glucose-6-phosphate 1-dehydrogenase</fullName>
        <ecNumber evidence="8">1.1.1.49</ecNumber>
    </submittedName>
</protein>
<evidence type="ECO:0000256" key="4">
    <source>
        <dbReference type="ARBA" id="ARBA00023002"/>
    </source>
</evidence>
<keyword evidence="2" id="KW-0313">Glucose metabolism</keyword>
<dbReference type="GO" id="GO:0006006">
    <property type="term" value="P:glucose metabolic process"/>
    <property type="evidence" value="ECO:0007669"/>
    <property type="project" value="UniProtKB-KW"/>
</dbReference>
<dbReference type="InterPro" id="IPR036291">
    <property type="entry name" value="NAD(P)-bd_dom_sf"/>
</dbReference>
<evidence type="ECO:0000256" key="5">
    <source>
        <dbReference type="ARBA" id="ARBA00023277"/>
    </source>
</evidence>
<dbReference type="PANTHER" id="PTHR23429:SF0">
    <property type="entry name" value="GLUCOSE-6-PHOSPHATE 1-DEHYDROGENASE"/>
    <property type="match status" value="1"/>
</dbReference>
<name>A0A6S6RSA5_9GAMM</name>
<evidence type="ECO:0000256" key="1">
    <source>
        <dbReference type="ARBA" id="ARBA00004937"/>
    </source>
</evidence>
<feature type="domain" description="Glucose-6-phosphate dehydrogenase NAD-binding" evidence="6">
    <location>
        <begin position="14"/>
        <end position="187"/>
    </location>
</feature>
<gene>
    <name evidence="8" type="primary">zwf</name>
    <name evidence="8" type="ORF">SISI_0161</name>
</gene>
<dbReference type="Pfam" id="PF02781">
    <property type="entry name" value="G6PD_C"/>
    <property type="match status" value="1"/>
</dbReference>
<dbReference type="InterPro" id="IPR022674">
    <property type="entry name" value="G6P_DH_NAD-bd"/>
</dbReference>
<dbReference type="InterPro" id="IPR001282">
    <property type="entry name" value="G6P_DH"/>
</dbReference>
<sequence>MKLIEKKITKLTFVLFGALGDLALRKLYNSLFTLYKNKLINNKINILCLARKVVKINTFRYKIYKRLIKTKYIYNKKELVTIIKFIKCLYFFNMDFTQITHYKILKKIRKNLPLIFYFAVSSNLFKVICKYLNLNKCIEINDKIILEKPIGYNFKSSININNYINNVFFETCIFRIDHYLGKRQVKNLLNLRFLNPIFYNLWTKKYITHIKIILAEKIGIEDRWGYFDKTGQLRDMVQNHLIQILSMVTICIPKNNPFDYKNIKKEKIKFLKDLNNSFLTVDINFGQYISTKLNNKIFNGYLEENNSNKNSSTETFIIIKTTINNFHWYGIPFILISGKRLKKKLSQIKIHFTKNIFNYDLNNKLIVNLQPKEEITFNAFKLNQMSLFLTNKNYLDSYEFLILEVFKGKQDLFVSKEEIDYSWRWIDKLIYLWKQKNIPISYYKSFTWGLTLPGLTPGTYCC</sequence>
<keyword evidence="4 8" id="KW-0560">Oxidoreductase</keyword>
<dbReference type="GO" id="GO:0009051">
    <property type="term" value="P:pentose-phosphate shunt, oxidative branch"/>
    <property type="evidence" value="ECO:0007669"/>
    <property type="project" value="TreeGrafter"/>
</dbReference>
<dbReference type="EC" id="1.1.1.49" evidence="8"/>
<comment type="pathway">
    <text evidence="1">Carbohydrate degradation; pentose phosphate pathway; D-ribulose 5-phosphate from D-glucose 6-phosphate (oxidative stage): step 1/3.</text>
</comment>
<keyword evidence="3" id="KW-0521">NADP</keyword>
<dbReference type="InterPro" id="IPR022675">
    <property type="entry name" value="G6P_DH_C"/>
</dbReference>
<dbReference type="RefSeq" id="WP_183042953.1">
    <property type="nucleotide sequence ID" value="NZ_CACTJB010000002.1"/>
</dbReference>
<dbReference type="AlphaFoldDB" id="A0A6S6RSA5"/>
<dbReference type="SUPFAM" id="SSF51735">
    <property type="entry name" value="NAD(P)-binding Rossmann-fold domains"/>
    <property type="match status" value="1"/>
</dbReference>
<evidence type="ECO:0000256" key="3">
    <source>
        <dbReference type="ARBA" id="ARBA00022857"/>
    </source>
</evidence>
<dbReference type="GO" id="GO:0005829">
    <property type="term" value="C:cytosol"/>
    <property type="evidence" value="ECO:0007669"/>
    <property type="project" value="TreeGrafter"/>
</dbReference>
<keyword evidence="5" id="KW-0119">Carbohydrate metabolism</keyword>
<reference evidence="8 9" key="1">
    <citation type="submission" date="2019-12" db="EMBL/GenBank/DDBJ databases">
        <authorList>
            <person name="Santos-Garcia D."/>
            <person name="Santos-Garcia D."/>
            <person name="Santos-Garcia D."/>
        </authorList>
    </citation>
    <scope>NUCLEOTIDE SEQUENCE [LARGE SCALE GENOMIC DNA]</scope>
    <source>
        <strain evidence="8">SiSi</strain>
    </source>
</reference>
<dbReference type="Proteomes" id="UP000560980">
    <property type="component" value="Unassembled WGS sequence"/>
</dbReference>
<comment type="caution">
    <text evidence="8">The sequence shown here is derived from an EMBL/GenBank/DDBJ whole genome shotgun (WGS) entry which is preliminary data.</text>
</comment>
<dbReference type="EMBL" id="CACTJB010000002">
    <property type="protein sequence ID" value="CAA3707000.1"/>
    <property type="molecule type" value="Genomic_DNA"/>
</dbReference>
<proteinExistence type="predicted"/>
<dbReference type="Gene3D" id="3.30.360.10">
    <property type="entry name" value="Dihydrodipicolinate Reductase, domain 2"/>
    <property type="match status" value="1"/>
</dbReference>
<dbReference type="PANTHER" id="PTHR23429">
    <property type="entry name" value="GLUCOSE-6-PHOSPHATE 1-DEHYDROGENASE G6PD"/>
    <property type="match status" value="1"/>
</dbReference>